<sequence>MEAKLMHLKILLPYGVFADIKNVKRIVVETTAGSYGILPRRLDCTAALVTGILVYETEEEGEKYVAVNEGILIKAGAQVSISVRHAIGNAPLGKLREQVEKEMIELDELEISARNVMAKLETGFLRNFQNLRR</sequence>
<dbReference type="GO" id="GO:0012505">
    <property type="term" value="C:endomembrane system"/>
    <property type="evidence" value="ECO:0007669"/>
    <property type="project" value="UniProtKB-SubCell"/>
</dbReference>
<comment type="function">
    <text evidence="1 8">Produces ATP from ADP in the presence of a proton gradient across the membrane.</text>
</comment>
<dbReference type="InterPro" id="IPR036771">
    <property type="entry name" value="ATPsynth_dsu/esu_N"/>
</dbReference>
<dbReference type="OrthoDB" id="9804110at2"/>
<evidence type="ECO:0000256" key="9">
    <source>
        <dbReference type="SAM" id="Coils"/>
    </source>
</evidence>
<name>A0A1M6EPF3_9FLAO</name>
<evidence type="ECO:0000259" key="10">
    <source>
        <dbReference type="Pfam" id="PF02823"/>
    </source>
</evidence>
<comment type="subunit">
    <text evidence="8">F-type ATPases have 2 components, CF(1) - the catalytic core - and CF(0) - the membrane proton channel. CF(1) has five subunits: alpha(3), beta(3), gamma(1), delta(1), epsilon(1). CF(0) has three main subunits: a, b and c.</text>
</comment>
<dbReference type="GO" id="GO:0005886">
    <property type="term" value="C:plasma membrane"/>
    <property type="evidence" value="ECO:0007669"/>
    <property type="project" value="UniProtKB-SubCell"/>
</dbReference>
<dbReference type="GO" id="GO:0005524">
    <property type="term" value="F:ATP binding"/>
    <property type="evidence" value="ECO:0007669"/>
    <property type="project" value="UniProtKB-UniRule"/>
</dbReference>
<dbReference type="SUPFAM" id="SSF51344">
    <property type="entry name" value="Epsilon subunit of F1F0-ATP synthase N-terminal domain"/>
    <property type="match status" value="1"/>
</dbReference>
<keyword evidence="8" id="KW-0066">ATP synthesis</keyword>
<evidence type="ECO:0000313" key="12">
    <source>
        <dbReference type="Proteomes" id="UP000184172"/>
    </source>
</evidence>
<gene>
    <name evidence="8" type="primary">atpC</name>
    <name evidence="11" type="ORF">SAMN04487908_106118</name>
</gene>
<dbReference type="NCBIfam" id="TIGR03166">
    <property type="entry name" value="alt_F1F0_F1_eps"/>
    <property type="match status" value="1"/>
</dbReference>
<dbReference type="HAMAP" id="MF_00530">
    <property type="entry name" value="ATP_synth_epsil_bac"/>
    <property type="match status" value="1"/>
</dbReference>
<dbReference type="Proteomes" id="UP000184172">
    <property type="component" value="Unassembled WGS sequence"/>
</dbReference>
<evidence type="ECO:0000256" key="5">
    <source>
        <dbReference type="ARBA" id="ARBA00023065"/>
    </source>
</evidence>
<dbReference type="InterPro" id="IPR020546">
    <property type="entry name" value="ATP_synth_F1_dsu/esu_N"/>
</dbReference>
<dbReference type="InterPro" id="IPR001469">
    <property type="entry name" value="ATP_synth_F1_dsu/esu"/>
</dbReference>
<dbReference type="Gene3D" id="2.60.15.10">
    <property type="entry name" value="F0F1 ATP synthase delta/epsilon subunit, N-terminal"/>
    <property type="match status" value="1"/>
</dbReference>
<keyword evidence="8" id="KW-0375">Hydrogen ion transport</keyword>
<keyword evidence="4 8" id="KW-0813">Transport</keyword>
<comment type="subcellular location">
    <subcellularLocation>
        <location evidence="8">Cell membrane</location>
        <topology evidence="8">Peripheral membrane protein</topology>
    </subcellularLocation>
    <subcellularLocation>
        <location evidence="2">Endomembrane system</location>
        <topology evidence="2">Peripheral membrane protein</topology>
    </subcellularLocation>
</comment>
<keyword evidence="12" id="KW-1185">Reference proteome</keyword>
<keyword evidence="9" id="KW-0175">Coiled coil</keyword>
<feature type="domain" description="ATP synthase F1 complex delta/epsilon subunit N-terminal" evidence="10">
    <location>
        <begin position="6"/>
        <end position="86"/>
    </location>
</feature>
<accession>A0A1M6EPF3</accession>
<feature type="coiled-coil region" evidence="9">
    <location>
        <begin position="92"/>
        <end position="119"/>
    </location>
</feature>
<dbReference type="Pfam" id="PF02823">
    <property type="entry name" value="ATP-synt_DE_N"/>
    <property type="match status" value="1"/>
</dbReference>
<keyword evidence="8" id="KW-1003">Cell membrane</keyword>
<evidence type="ECO:0000313" key="11">
    <source>
        <dbReference type="EMBL" id="SHI87248.1"/>
    </source>
</evidence>
<dbReference type="NCBIfam" id="NF004871">
    <property type="entry name" value="PRK06228.1"/>
    <property type="match status" value="1"/>
</dbReference>
<organism evidence="11 12">
    <name type="scientific">Aequorivita viscosa</name>
    <dbReference type="NCBI Taxonomy" id="797419"/>
    <lineage>
        <taxon>Bacteria</taxon>
        <taxon>Pseudomonadati</taxon>
        <taxon>Bacteroidota</taxon>
        <taxon>Flavobacteriia</taxon>
        <taxon>Flavobacteriales</taxon>
        <taxon>Flavobacteriaceae</taxon>
        <taxon>Aequorivita</taxon>
    </lineage>
</organism>
<evidence type="ECO:0000256" key="2">
    <source>
        <dbReference type="ARBA" id="ARBA00004184"/>
    </source>
</evidence>
<evidence type="ECO:0000256" key="4">
    <source>
        <dbReference type="ARBA" id="ARBA00022448"/>
    </source>
</evidence>
<keyword evidence="6 8" id="KW-0472">Membrane</keyword>
<comment type="similarity">
    <text evidence="3 8">Belongs to the ATPase epsilon chain family.</text>
</comment>
<keyword evidence="7 8" id="KW-0139">CF(1)</keyword>
<reference evidence="12" key="1">
    <citation type="submission" date="2016-11" db="EMBL/GenBank/DDBJ databases">
        <authorList>
            <person name="Varghese N."/>
            <person name="Submissions S."/>
        </authorList>
    </citation>
    <scope>NUCLEOTIDE SEQUENCE [LARGE SCALE GENOMIC DNA]</scope>
    <source>
        <strain evidence="12">DSM 26349</strain>
    </source>
</reference>
<dbReference type="EMBL" id="FQYV01000006">
    <property type="protein sequence ID" value="SHI87248.1"/>
    <property type="molecule type" value="Genomic_DNA"/>
</dbReference>
<dbReference type="InterPro" id="IPR024037">
    <property type="entry name" value="Alt_ATP_synth_F1_esu"/>
</dbReference>
<evidence type="ECO:0000256" key="8">
    <source>
        <dbReference type="HAMAP-Rule" id="MF_00530"/>
    </source>
</evidence>
<dbReference type="STRING" id="797419.SAMN05216556_101189"/>
<evidence type="ECO:0000256" key="1">
    <source>
        <dbReference type="ARBA" id="ARBA00003543"/>
    </source>
</evidence>
<dbReference type="GO" id="GO:0046933">
    <property type="term" value="F:proton-transporting ATP synthase activity, rotational mechanism"/>
    <property type="evidence" value="ECO:0007669"/>
    <property type="project" value="UniProtKB-UniRule"/>
</dbReference>
<dbReference type="GO" id="GO:0045259">
    <property type="term" value="C:proton-transporting ATP synthase complex"/>
    <property type="evidence" value="ECO:0007669"/>
    <property type="project" value="UniProtKB-KW"/>
</dbReference>
<evidence type="ECO:0000256" key="6">
    <source>
        <dbReference type="ARBA" id="ARBA00023136"/>
    </source>
</evidence>
<proteinExistence type="inferred from homology"/>
<protein>
    <recommendedName>
        <fullName evidence="8">ATP synthase epsilon chain</fullName>
    </recommendedName>
    <alternativeName>
        <fullName evidence="8">ATP synthase F1 sector epsilon subunit</fullName>
    </alternativeName>
    <alternativeName>
        <fullName evidence="8">F-ATPase epsilon subunit</fullName>
    </alternativeName>
</protein>
<dbReference type="AlphaFoldDB" id="A0A1M6EPF3"/>
<evidence type="ECO:0000256" key="7">
    <source>
        <dbReference type="ARBA" id="ARBA00023196"/>
    </source>
</evidence>
<keyword evidence="5 8" id="KW-0406">Ion transport</keyword>
<evidence type="ECO:0000256" key="3">
    <source>
        <dbReference type="ARBA" id="ARBA00005712"/>
    </source>
</evidence>
<dbReference type="RefSeq" id="WP_073216412.1">
    <property type="nucleotide sequence ID" value="NZ_FNNS01000001.1"/>
</dbReference>